<keyword evidence="4" id="KW-1185">Reference proteome</keyword>
<dbReference type="SUPFAM" id="SSF51126">
    <property type="entry name" value="Pectin lyase-like"/>
    <property type="match status" value="1"/>
</dbReference>
<feature type="chain" id="PRO_5011737799" description="Right handed beta helix region" evidence="2">
    <location>
        <begin position="22"/>
        <end position="409"/>
    </location>
</feature>
<dbReference type="AlphaFoldDB" id="A0A1H8HY32"/>
<name>A0A1H8HY32_9SPHN</name>
<dbReference type="Gene3D" id="2.160.20.10">
    <property type="entry name" value="Single-stranded right-handed beta-helix, Pectin lyase-like"/>
    <property type="match status" value="1"/>
</dbReference>
<keyword evidence="2" id="KW-0732">Signal</keyword>
<evidence type="ECO:0000256" key="2">
    <source>
        <dbReference type="SAM" id="SignalP"/>
    </source>
</evidence>
<dbReference type="SMART" id="SM00710">
    <property type="entry name" value="PbH1"/>
    <property type="match status" value="5"/>
</dbReference>
<evidence type="ECO:0000313" key="4">
    <source>
        <dbReference type="Proteomes" id="UP000199206"/>
    </source>
</evidence>
<sequence length="409" mass="42739">MKTAHPLTWLIMGVMIAPASAQIVTVPAPLPDKNGDGRVKVGSMANRLGVPRGTALTRCGDSLTYVGPRSTCPADTGDPAPATPRNVSREPTTRGTMGAIANVTPVTSDRSSASDAMPRLTAPAITSQLEQGGATANASRRNNLHLARALDAYVMDGAGLTVSDVSIDLARYGVTMRRANGSYGTVSGLTLKRVAITAEQAPVYIRGGSHDILIEDAALTCTGTSPGIPGGVKVGKAGSPPNYNIRLNRVLVQGCASSAARKGYKQGDGFASERPDHDIVIENSVFRNMGDGCIDTKSTAVTIRNVTLDGCNWGLRLWGQGHATDVHVVAVRKAAVQIKPTTDWAIDRLYLPADPSLQGDVYADGIGGKLTIGWCSRPIVVRGGKADVTLGQGCTTGRFDDTAPRRNTG</sequence>
<feature type="signal peptide" evidence="2">
    <location>
        <begin position="1"/>
        <end position="21"/>
    </location>
</feature>
<proteinExistence type="predicted"/>
<dbReference type="InterPro" id="IPR006626">
    <property type="entry name" value="PbH1"/>
</dbReference>
<protein>
    <recommendedName>
        <fullName evidence="5">Right handed beta helix region</fullName>
    </recommendedName>
</protein>
<dbReference type="RefSeq" id="WP_139198104.1">
    <property type="nucleotide sequence ID" value="NZ_FOCF01000009.1"/>
</dbReference>
<dbReference type="InterPro" id="IPR012334">
    <property type="entry name" value="Pectin_lyas_fold"/>
</dbReference>
<dbReference type="OrthoDB" id="5483326at2"/>
<feature type="compositionally biased region" description="Low complexity" evidence="1">
    <location>
        <begin position="73"/>
        <end position="84"/>
    </location>
</feature>
<evidence type="ECO:0000256" key="1">
    <source>
        <dbReference type="SAM" id="MobiDB-lite"/>
    </source>
</evidence>
<evidence type="ECO:0000313" key="3">
    <source>
        <dbReference type="EMBL" id="SEN60924.1"/>
    </source>
</evidence>
<dbReference type="InterPro" id="IPR011050">
    <property type="entry name" value="Pectin_lyase_fold/virulence"/>
</dbReference>
<reference evidence="4" key="1">
    <citation type="submission" date="2016-10" db="EMBL/GenBank/DDBJ databases">
        <authorList>
            <person name="Varghese N."/>
            <person name="Submissions S."/>
        </authorList>
    </citation>
    <scope>NUCLEOTIDE SEQUENCE [LARGE SCALE GENOMIC DNA]</scope>
    <source>
        <strain evidence="4">S6-262</strain>
    </source>
</reference>
<evidence type="ECO:0008006" key="5">
    <source>
        <dbReference type="Google" id="ProtNLM"/>
    </source>
</evidence>
<gene>
    <name evidence="3" type="ORF">SAMN05192583_3140</name>
</gene>
<dbReference type="Proteomes" id="UP000199206">
    <property type="component" value="Unassembled WGS sequence"/>
</dbReference>
<accession>A0A1H8HY32</accession>
<dbReference type="EMBL" id="FOCF01000009">
    <property type="protein sequence ID" value="SEN60924.1"/>
    <property type="molecule type" value="Genomic_DNA"/>
</dbReference>
<feature type="region of interest" description="Disordered" evidence="1">
    <location>
        <begin position="70"/>
        <end position="95"/>
    </location>
</feature>
<organism evidence="3 4">
    <name type="scientific">Sphingomonas gellani</name>
    <dbReference type="NCBI Taxonomy" id="1166340"/>
    <lineage>
        <taxon>Bacteria</taxon>
        <taxon>Pseudomonadati</taxon>
        <taxon>Pseudomonadota</taxon>
        <taxon>Alphaproteobacteria</taxon>
        <taxon>Sphingomonadales</taxon>
        <taxon>Sphingomonadaceae</taxon>
        <taxon>Sphingomonas</taxon>
    </lineage>
</organism>